<feature type="transmembrane region" description="Helical" evidence="12">
    <location>
        <begin position="185"/>
        <end position="204"/>
    </location>
</feature>
<evidence type="ECO:0000256" key="8">
    <source>
        <dbReference type="ARBA" id="ARBA00022958"/>
    </source>
</evidence>
<evidence type="ECO:0000256" key="12">
    <source>
        <dbReference type="SAM" id="Phobius"/>
    </source>
</evidence>
<protein>
    <submittedName>
        <fullName evidence="13">Potassium transporter</fullName>
    </submittedName>
</protein>
<dbReference type="PIRSF" id="PIRSF006247">
    <property type="entry name" value="TrkH"/>
    <property type="match status" value="1"/>
</dbReference>
<proteinExistence type="inferred from homology"/>
<dbReference type="PANTHER" id="PTHR32024">
    <property type="entry name" value="TRK SYSTEM POTASSIUM UPTAKE PROTEIN TRKG-RELATED"/>
    <property type="match status" value="1"/>
</dbReference>
<organism evidence="13 14">
    <name type="scientific">Roseivirga thermotolerans</name>
    <dbReference type="NCBI Taxonomy" id="1758176"/>
    <lineage>
        <taxon>Bacteria</taxon>
        <taxon>Pseudomonadati</taxon>
        <taxon>Bacteroidota</taxon>
        <taxon>Cytophagia</taxon>
        <taxon>Cytophagales</taxon>
        <taxon>Roseivirgaceae</taxon>
        <taxon>Roseivirga</taxon>
    </lineage>
</organism>
<feature type="transmembrane region" description="Helical" evidence="12">
    <location>
        <begin position="455"/>
        <end position="475"/>
    </location>
</feature>
<keyword evidence="10" id="KW-0406">Ion transport</keyword>
<feature type="transmembrane region" description="Helical" evidence="12">
    <location>
        <begin position="390"/>
        <end position="412"/>
    </location>
</feature>
<evidence type="ECO:0000256" key="11">
    <source>
        <dbReference type="ARBA" id="ARBA00023136"/>
    </source>
</evidence>
<keyword evidence="7 12" id="KW-0812">Transmembrane</keyword>
<feature type="transmembrane region" description="Helical" evidence="12">
    <location>
        <begin position="137"/>
        <end position="164"/>
    </location>
</feature>
<keyword evidence="4" id="KW-1003">Cell membrane</keyword>
<dbReference type="Pfam" id="PF02386">
    <property type="entry name" value="TrkH"/>
    <property type="match status" value="1"/>
</dbReference>
<keyword evidence="9 12" id="KW-1133">Transmembrane helix</keyword>
<feature type="transmembrane region" description="Helical" evidence="12">
    <location>
        <begin position="272"/>
        <end position="293"/>
    </location>
</feature>
<comment type="similarity">
    <text evidence="2">Belongs to the TrkH potassium transport family.</text>
</comment>
<comment type="subcellular location">
    <subcellularLocation>
        <location evidence="1">Cell inner membrane</location>
        <topology evidence="1">Multi-pass membrane protein</topology>
    </subcellularLocation>
</comment>
<evidence type="ECO:0000256" key="7">
    <source>
        <dbReference type="ARBA" id="ARBA00022692"/>
    </source>
</evidence>
<keyword evidence="11 12" id="KW-0472">Membrane</keyword>
<sequence length="483" mass="52768">MFNYKVISRILGILLIINGGFMALCLPVSIYYWETDSVSLAISSAITLACGFLLKHLARNNKNKDLKKKDGYLIVTSGWIVMSFFGALPYLISGAIPSLTDAFFETISGFTTTGASILNDIEAVPRGILFWRSLTQWIGGMGIIVLALAILPFLGIGGMQLFVAEAPGITPDKLQPRIQETAKRLWYIYVGLTLTEAILLYLAGMGAYDAINHSLTTMATGGFSTMNASLQGQPAAIQYIIIVFMFLAGTSFTLTYFGLKRNFTKIIKNEEFVVYLLFTLAITVIVTLTLLVVTDHGIERSFRDALFQVVSLITTTGFVSADYTQWAPFLSVLFFILLFVGGSAGSTAGGVKVIRHVVLFKNSFLELKRQLHPSAVMPVRISGKAIEQNIVYNVLAFIMIYILVFLVGVTLLSSMNVDFDTAFGAVATSLGNVGPGIGDVGPVDNFSGMPMAGKWLLAALMLLGRLELFTVLMLLSPHFWKKR</sequence>
<comment type="caution">
    <text evidence="13">The sequence shown here is derived from an EMBL/GenBank/DDBJ whole genome shotgun (WGS) entry which is preliminary data.</text>
</comment>
<evidence type="ECO:0000256" key="4">
    <source>
        <dbReference type="ARBA" id="ARBA00022475"/>
    </source>
</evidence>
<gene>
    <name evidence="13" type="ORF">GCM10011340_26460</name>
</gene>
<evidence type="ECO:0000313" key="13">
    <source>
        <dbReference type="EMBL" id="GHE69226.1"/>
    </source>
</evidence>
<feature type="transmembrane region" description="Helical" evidence="12">
    <location>
        <begin position="70"/>
        <end position="92"/>
    </location>
</feature>
<keyword evidence="14" id="KW-1185">Reference proteome</keyword>
<evidence type="ECO:0000256" key="6">
    <source>
        <dbReference type="ARBA" id="ARBA00022538"/>
    </source>
</evidence>
<keyword evidence="6" id="KW-0633">Potassium transport</keyword>
<evidence type="ECO:0000256" key="1">
    <source>
        <dbReference type="ARBA" id="ARBA00004429"/>
    </source>
</evidence>
<evidence type="ECO:0000313" key="14">
    <source>
        <dbReference type="Proteomes" id="UP000658258"/>
    </source>
</evidence>
<keyword evidence="8" id="KW-0630">Potassium</keyword>
<evidence type="ECO:0000256" key="2">
    <source>
        <dbReference type="ARBA" id="ARBA00009137"/>
    </source>
</evidence>
<dbReference type="PANTHER" id="PTHR32024:SF2">
    <property type="entry name" value="TRK SYSTEM POTASSIUM UPTAKE PROTEIN TRKG-RELATED"/>
    <property type="match status" value="1"/>
</dbReference>
<accession>A0ABQ3IAE4</accession>
<evidence type="ECO:0000256" key="5">
    <source>
        <dbReference type="ARBA" id="ARBA00022519"/>
    </source>
</evidence>
<dbReference type="EMBL" id="BNAG01000003">
    <property type="protein sequence ID" value="GHE69226.1"/>
    <property type="molecule type" value="Genomic_DNA"/>
</dbReference>
<feature type="transmembrane region" description="Helical" evidence="12">
    <location>
        <begin position="12"/>
        <end position="32"/>
    </location>
</feature>
<keyword evidence="5" id="KW-0997">Cell inner membrane</keyword>
<feature type="transmembrane region" description="Helical" evidence="12">
    <location>
        <begin position="329"/>
        <end position="351"/>
    </location>
</feature>
<dbReference type="InterPro" id="IPR003445">
    <property type="entry name" value="Cat_transpt"/>
</dbReference>
<feature type="transmembrane region" description="Helical" evidence="12">
    <location>
        <begin position="237"/>
        <end position="257"/>
    </location>
</feature>
<evidence type="ECO:0000256" key="10">
    <source>
        <dbReference type="ARBA" id="ARBA00023065"/>
    </source>
</evidence>
<evidence type="ECO:0000256" key="9">
    <source>
        <dbReference type="ARBA" id="ARBA00022989"/>
    </source>
</evidence>
<dbReference type="InterPro" id="IPR004772">
    <property type="entry name" value="TrkH"/>
</dbReference>
<evidence type="ECO:0000256" key="3">
    <source>
        <dbReference type="ARBA" id="ARBA00022448"/>
    </source>
</evidence>
<reference evidence="14" key="1">
    <citation type="journal article" date="2019" name="Int. J. Syst. Evol. Microbiol.">
        <title>The Global Catalogue of Microorganisms (GCM) 10K type strain sequencing project: providing services to taxonomists for standard genome sequencing and annotation.</title>
        <authorList>
            <consortium name="The Broad Institute Genomics Platform"/>
            <consortium name="The Broad Institute Genome Sequencing Center for Infectious Disease"/>
            <person name="Wu L."/>
            <person name="Ma J."/>
        </authorList>
    </citation>
    <scope>NUCLEOTIDE SEQUENCE [LARGE SCALE GENOMIC DNA]</scope>
    <source>
        <strain evidence="14">CGMCC 1.15111</strain>
    </source>
</reference>
<name>A0ABQ3IAE4_9BACT</name>
<feature type="transmembrane region" description="Helical" evidence="12">
    <location>
        <begin position="38"/>
        <end position="58"/>
    </location>
</feature>
<dbReference type="Proteomes" id="UP000658258">
    <property type="component" value="Unassembled WGS sequence"/>
</dbReference>
<dbReference type="RefSeq" id="WP_189630732.1">
    <property type="nucleotide sequence ID" value="NZ_BNAG01000003.1"/>
</dbReference>
<keyword evidence="3" id="KW-0813">Transport</keyword>